<gene>
    <name evidence="2" type="ORF">PGT21_014647</name>
</gene>
<keyword evidence="3" id="KW-1185">Reference proteome</keyword>
<reference evidence="2 3" key="1">
    <citation type="submission" date="2019-05" db="EMBL/GenBank/DDBJ databases">
        <title>Emergence of the Ug99 lineage of the wheat stem rust pathogen through somatic hybridization.</title>
        <authorList>
            <person name="Li F."/>
            <person name="Upadhyaya N.M."/>
            <person name="Sperschneider J."/>
            <person name="Matny O."/>
            <person name="Nguyen-Phuc H."/>
            <person name="Mago R."/>
            <person name="Raley C."/>
            <person name="Miller M.E."/>
            <person name="Silverstein K.A.T."/>
            <person name="Henningsen E."/>
            <person name="Hirsch C.D."/>
            <person name="Visser B."/>
            <person name="Pretorius Z.A."/>
            <person name="Steffenson B.J."/>
            <person name="Schwessinger B."/>
            <person name="Dodds P.N."/>
            <person name="Figueroa M."/>
        </authorList>
    </citation>
    <scope>NUCLEOTIDE SEQUENCE [LARGE SCALE GENOMIC DNA]</scope>
    <source>
        <strain evidence="2">21-0</strain>
    </source>
</reference>
<dbReference type="AlphaFoldDB" id="A0A5B0PJT2"/>
<dbReference type="OrthoDB" id="5392716at2759"/>
<evidence type="ECO:0000313" key="2">
    <source>
        <dbReference type="EMBL" id="KAA1101266.1"/>
    </source>
</evidence>
<comment type="caution">
    <text evidence="2">The sequence shown here is derived from an EMBL/GenBank/DDBJ whole genome shotgun (WGS) entry which is preliminary data.</text>
</comment>
<evidence type="ECO:0000313" key="3">
    <source>
        <dbReference type="Proteomes" id="UP000324748"/>
    </source>
</evidence>
<accession>A0A5B0PJT2</accession>
<dbReference type="PANTHER" id="PTHR46177">
    <property type="entry name" value="INTEGRASE CATALYTIC DOMAIN-CONTAINING PROTEIN"/>
    <property type="match status" value="1"/>
</dbReference>
<evidence type="ECO:0000256" key="1">
    <source>
        <dbReference type="SAM" id="MobiDB-lite"/>
    </source>
</evidence>
<feature type="compositionally biased region" description="Polar residues" evidence="1">
    <location>
        <begin position="7"/>
        <end position="36"/>
    </location>
</feature>
<proteinExistence type="predicted"/>
<dbReference type="PANTHER" id="PTHR46177:SF1">
    <property type="entry name" value="INTEGRASE CATALYTIC DOMAIN-CONTAINING PROTEIN"/>
    <property type="match status" value="1"/>
</dbReference>
<organism evidence="2 3">
    <name type="scientific">Puccinia graminis f. sp. tritici</name>
    <dbReference type="NCBI Taxonomy" id="56615"/>
    <lineage>
        <taxon>Eukaryota</taxon>
        <taxon>Fungi</taxon>
        <taxon>Dikarya</taxon>
        <taxon>Basidiomycota</taxon>
        <taxon>Pucciniomycotina</taxon>
        <taxon>Pucciniomycetes</taxon>
        <taxon>Pucciniales</taxon>
        <taxon>Pucciniaceae</taxon>
        <taxon>Puccinia</taxon>
    </lineage>
</organism>
<sequence>MDDHQIVVTNHSEFSGSNDKTGSSGTQDASKNSETLNENEDPWKIIITNLLSQGHKGPEIITILRKTHNYKILLSTLAGSGKIWGLQLSDLPKRPKPAIQASIVSLHSKVLQLKEIQDILLKETRVNVSV</sequence>
<name>A0A5B0PJT2_PUCGR</name>
<dbReference type="EMBL" id="VSWC01000053">
    <property type="protein sequence ID" value="KAA1101266.1"/>
    <property type="molecule type" value="Genomic_DNA"/>
</dbReference>
<dbReference type="Proteomes" id="UP000324748">
    <property type="component" value="Unassembled WGS sequence"/>
</dbReference>
<feature type="region of interest" description="Disordered" evidence="1">
    <location>
        <begin position="1"/>
        <end position="37"/>
    </location>
</feature>
<protein>
    <submittedName>
        <fullName evidence="2">Uncharacterized protein</fullName>
    </submittedName>
</protein>